<dbReference type="AlphaFoldDB" id="A0A926IPX7"/>
<dbReference type="GO" id="GO:2001070">
    <property type="term" value="F:starch binding"/>
    <property type="evidence" value="ECO:0007669"/>
    <property type="project" value="InterPro"/>
</dbReference>
<dbReference type="Proteomes" id="UP000651085">
    <property type="component" value="Unassembled WGS sequence"/>
</dbReference>
<evidence type="ECO:0000259" key="3">
    <source>
        <dbReference type="Pfam" id="PF26120"/>
    </source>
</evidence>
<name>A0A926IPX7_9BACT</name>
<feature type="chain" id="PRO_5038495521" evidence="1">
    <location>
        <begin position="21"/>
        <end position="457"/>
    </location>
</feature>
<feature type="domain" description="Outer membrane protein SusF N-terminal" evidence="2">
    <location>
        <begin position="19"/>
        <end position="149"/>
    </location>
</feature>
<sequence length="457" mass="49873">MKKINIYAMLILAASFIGCTEDFNKDVAAPQSWDQEEAAPGMSFSATAVDAIDLNSIDSDSILFSTFTAPKMNDGVTLSKYDVLLDGKKTLAVSSEGKVNVSELQAAVEEIYGKRPEKRVMEGVVTAYVEKDGQVFRLPSETIEMAVTPKAPFIDSAYYLIGNMNDWNEDPATLIKLGHSDKDVYDDPIFSVAVEVPESCYWKVIPQKNIDAGKIYDDGVLGCAINGDTSEEGKLITENPGAMMIEDAGWVIITLNMLEYTYSIKPLDASPYMYVAGNHQGWAPATAPIVYSTDFINYRGFINLDGEFKLCSERSWDGTNYGAGAEEGKLSTDPTAGNLSVTAGLYYLNANINTLTWTADKIETMGVIGDATANGWDASTPMEYDKDKVEFTVVTTLKPGGFKFRANNDWAVNLGGTLSNLEFNSNDNIPFDGEEGTYKITLSLANADNWNATVVKQ</sequence>
<dbReference type="GO" id="GO:0019867">
    <property type="term" value="C:outer membrane"/>
    <property type="evidence" value="ECO:0007669"/>
    <property type="project" value="InterPro"/>
</dbReference>
<comment type="caution">
    <text evidence="4">The sequence shown here is derived from an EMBL/GenBank/DDBJ whole genome shotgun (WGS) entry which is preliminary data.</text>
</comment>
<keyword evidence="1" id="KW-0732">Signal</keyword>
<dbReference type="InterPro" id="IPR033408">
    <property type="entry name" value="SusF_N"/>
</dbReference>
<dbReference type="EMBL" id="JACRTF010000001">
    <property type="protein sequence ID" value="MBC8593744.1"/>
    <property type="molecule type" value="Genomic_DNA"/>
</dbReference>
<gene>
    <name evidence="4" type="ORF">H8744_10895</name>
</gene>
<dbReference type="RefSeq" id="WP_262434850.1">
    <property type="nucleotide sequence ID" value="NZ_JACRTF010000001.1"/>
</dbReference>
<accession>A0A926IPX7</accession>
<dbReference type="CDD" id="cd12964">
    <property type="entry name" value="CBM-Fa"/>
    <property type="match status" value="1"/>
</dbReference>
<keyword evidence="5" id="KW-1185">Reference proteome</keyword>
<evidence type="ECO:0000259" key="2">
    <source>
        <dbReference type="Pfam" id="PF17142"/>
    </source>
</evidence>
<feature type="signal peptide" evidence="1">
    <location>
        <begin position="1"/>
        <end position="20"/>
    </location>
</feature>
<dbReference type="InterPro" id="IPR058976">
    <property type="entry name" value="CBM_1st_SusF"/>
</dbReference>
<reference evidence="4" key="1">
    <citation type="submission" date="2020-08" db="EMBL/GenBank/DDBJ databases">
        <title>Genome public.</title>
        <authorList>
            <person name="Liu C."/>
            <person name="Sun Q."/>
        </authorList>
    </citation>
    <scope>NUCLEOTIDE SEQUENCE</scope>
    <source>
        <strain evidence="4">N12</strain>
    </source>
</reference>
<protein>
    <submittedName>
        <fullName evidence="4">DUF5115 domain-containing protein</fullName>
    </submittedName>
</protein>
<evidence type="ECO:0000256" key="1">
    <source>
        <dbReference type="SAM" id="SignalP"/>
    </source>
</evidence>
<organism evidence="4 5">
    <name type="scientific">Jilunia laotingensis</name>
    <dbReference type="NCBI Taxonomy" id="2763675"/>
    <lineage>
        <taxon>Bacteria</taxon>
        <taxon>Pseudomonadati</taxon>
        <taxon>Bacteroidota</taxon>
        <taxon>Bacteroidia</taxon>
        <taxon>Bacteroidales</taxon>
        <taxon>Bacteroidaceae</taxon>
        <taxon>Jilunia</taxon>
    </lineage>
</organism>
<proteinExistence type="predicted"/>
<evidence type="ECO:0000313" key="5">
    <source>
        <dbReference type="Proteomes" id="UP000651085"/>
    </source>
</evidence>
<evidence type="ECO:0000313" key="4">
    <source>
        <dbReference type="EMBL" id="MBC8593744.1"/>
    </source>
</evidence>
<dbReference type="Pfam" id="PF17142">
    <property type="entry name" value="SusF_N"/>
    <property type="match status" value="1"/>
</dbReference>
<dbReference type="Pfam" id="PF26120">
    <property type="entry name" value="CBM_1st_SusF"/>
    <property type="match status" value="1"/>
</dbReference>
<feature type="domain" description="SusF first starch specific CBM" evidence="3">
    <location>
        <begin position="155"/>
        <end position="265"/>
    </location>
</feature>
<dbReference type="PROSITE" id="PS51257">
    <property type="entry name" value="PROKAR_LIPOPROTEIN"/>
    <property type="match status" value="1"/>
</dbReference>
<dbReference type="CDD" id="cd12967">
    <property type="entry name" value="CBM_SusE-F_like_u1"/>
    <property type="match status" value="1"/>
</dbReference>
<dbReference type="CDD" id="cd12956">
    <property type="entry name" value="CBM_SusE-F_like"/>
    <property type="match status" value="1"/>
</dbReference>
<dbReference type="Gene3D" id="2.60.40.3620">
    <property type="match status" value="3"/>
</dbReference>